<dbReference type="SUPFAM" id="SSF82153">
    <property type="entry name" value="FAS1 domain"/>
    <property type="match status" value="2"/>
</dbReference>
<dbReference type="EMBL" id="CP036263">
    <property type="protein sequence ID" value="QDS96889.1"/>
    <property type="molecule type" value="Genomic_DNA"/>
</dbReference>
<feature type="domain" description="FAS1" evidence="2">
    <location>
        <begin position="163"/>
        <end position="295"/>
    </location>
</feature>
<evidence type="ECO:0000259" key="2">
    <source>
        <dbReference type="PROSITE" id="PS50213"/>
    </source>
</evidence>
<dbReference type="PROSITE" id="PS50213">
    <property type="entry name" value="FAS1"/>
    <property type="match status" value="2"/>
</dbReference>
<evidence type="ECO:0000256" key="1">
    <source>
        <dbReference type="SAM" id="SignalP"/>
    </source>
</evidence>
<proteinExistence type="predicted"/>
<keyword evidence="1" id="KW-0732">Signal</keyword>
<evidence type="ECO:0000313" key="4">
    <source>
        <dbReference type="Proteomes" id="UP000319852"/>
    </source>
</evidence>
<accession>A0A517MPT9</accession>
<dbReference type="PANTHER" id="PTHR10900:SF77">
    <property type="entry name" value="FI19380P1"/>
    <property type="match status" value="1"/>
</dbReference>
<protein>
    <submittedName>
        <fullName evidence="3">Immunogenic protein MPT70</fullName>
    </submittedName>
</protein>
<dbReference type="FunFam" id="2.30.180.10:FF:000032">
    <property type="entry name" value="Fasciclin domain-containing protein, putative"/>
    <property type="match status" value="1"/>
</dbReference>
<gene>
    <name evidence="3" type="ORF">HG15A2_01480</name>
</gene>
<feature type="chain" id="PRO_5021722772" evidence="1">
    <location>
        <begin position="26"/>
        <end position="392"/>
    </location>
</feature>
<dbReference type="InterPro" id="IPR050904">
    <property type="entry name" value="Adhesion/Biosynth-related"/>
</dbReference>
<sequence precursor="true">MSYLSKQSLVCLALAAALVTSNSHAASKDIVDTAVGAGSFKTLAAALQAADLVGALKGKGPFTVLAPTDEAFAKLPKGTLDTLLKPENKQKLIDVLTYHVIKGKVPAKQVVTLSGAKTLNGQQVDIKVTDGKVSVDKANVVKTDIDCTNGVIHVIDQVILPASDNIPTTATKAGNFKTLLAAAQAAGLVDALSAKGPLTVFAPTDEAFANLPAGTVESLLKPENKAKLVAILKYHVVPGRVYSSDALAAGSAKTLQGQSVNIALKDKVAMVNAAKLLATDVDASNGVIHVIDSVILPPDAKQSAVEPHRMIETAIHKGAPLFNAGHPSECASVYMTTVKDLLEMEGHGLCPTTTQALQTALTQAESTGCSNTQAWTLRHALDSAYNSMQVSR</sequence>
<evidence type="ECO:0000313" key="3">
    <source>
        <dbReference type="EMBL" id="QDS96889.1"/>
    </source>
</evidence>
<dbReference type="RefSeq" id="WP_145056844.1">
    <property type="nucleotide sequence ID" value="NZ_CP036263.1"/>
</dbReference>
<dbReference type="GO" id="GO:0005615">
    <property type="term" value="C:extracellular space"/>
    <property type="evidence" value="ECO:0007669"/>
    <property type="project" value="TreeGrafter"/>
</dbReference>
<organism evidence="3 4">
    <name type="scientific">Adhaeretor mobilis</name>
    <dbReference type="NCBI Taxonomy" id="1930276"/>
    <lineage>
        <taxon>Bacteria</taxon>
        <taxon>Pseudomonadati</taxon>
        <taxon>Planctomycetota</taxon>
        <taxon>Planctomycetia</taxon>
        <taxon>Pirellulales</taxon>
        <taxon>Lacipirellulaceae</taxon>
        <taxon>Adhaeretor</taxon>
    </lineage>
</organism>
<dbReference type="SMART" id="SM00554">
    <property type="entry name" value="FAS1"/>
    <property type="match status" value="2"/>
</dbReference>
<dbReference type="PANTHER" id="PTHR10900">
    <property type="entry name" value="PERIOSTIN-RELATED"/>
    <property type="match status" value="1"/>
</dbReference>
<dbReference type="InterPro" id="IPR000782">
    <property type="entry name" value="FAS1_domain"/>
</dbReference>
<dbReference type="AlphaFoldDB" id="A0A517MPT9"/>
<name>A0A517MPT9_9BACT</name>
<feature type="signal peptide" evidence="1">
    <location>
        <begin position="1"/>
        <end position="25"/>
    </location>
</feature>
<feature type="domain" description="FAS1" evidence="2">
    <location>
        <begin position="27"/>
        <end position="159"/>
    </location>
</feature>
<dbReference type="KEGG" id="amob:HG15A2_01480"/>
<keyword evidence="4" id="KW-1185">Reference proteome</keyword>
<dbReference type="FunFam" id="2.30.180.10:FF:000019">
    <property type="entry name" value="Cell surface lipoprotein"/>
    <property type="match status" value="1"/>
</dbReference>
<dbReference type="OrthoDB" id="9800666at2"/>
<reference evidence="3 4" key="1">
    <citation type="submission" date="2019-02" db="EMBL/GenBank/DDBJ databases">
        <title>Deep-cultivation of Planctomycetes and their phenomic and genomic characterization uncovers novel biology.</title>
        <authorList>
            <person name="Wiegand S."/>
            <person name="Jogler M."/>
            <person name="Boedeker C."/>
            <person name="Pinto D."/>
            <person name="Vollmers J."/>
            <person name="Rivas-Marin E."/>
            <person name="Kohn T."/>
            <person name="Peeters S.H."/>
            <person name="Heuer A."/>
            <person name="Rast P."/>
            <person name="Oberbeckmann S."/>
            <person name="Bunk B."/>
            <person name="Jeske O."/>
            <person name="Meyerdierks A."/>
            <person name="Storesund J.E."/>
            <person name="Kallscheuer N."/>
            <person name="Luecker S."/>
            <person name="Lage O.M."/>
            <person name="Pohl T."/>
            <person name="Merkel B.J."/>
            <person name="Hornburger P."/>
            <person name="Mueller R.-W."/>
            <person name="Bruemmer F."/>
            <person name="Labrenz M."/>
            <person name="Spormann A.M."/>
            <person name="Op den Camp H."/>
            <person name="Overmann J."/>
            <person name="Amann R."/>
            <person name="Jetten M.S.M."/>
            <person name="Mascher T."/>
            <person name="Medema M.H."/>
            <person name="Devos D.P."/>
            <person name="Kaster A.-K."/>
            <person name="Ovreas L."/>
            <person name="Rohde M."/>
            <person name="Galperin M.Y."/>
            <person name="Jogler C."/>
        </authorList>
    </citation>
    <scope>NUCLEOTIDE SEQUENCE [LARGE SCALE GENOMIC DNA]</scope>
    <source>
        <strain evidence="3 4">HG15A2</strain>
    </source>
</reference>
<dbReference type="InterPro" id="IPR036378">
    <property type="entry name" value="FAS1_dom_sf"/>
</dbReference>
<dbReference type="Gene3D" id="2.30.180.10">
    <property type="entry name" value="FAS1 domain"/>
    <property type="match status" value="2"/>
</dbReference>
<dbReference type="Proteomes" id="UP000319852">
    <property type="component" value="Chromosome"/>
</dbReference>
<dbReference type="Pfam" id="PF02469">
    <property type="entry name" value="Fasciclin"/>
    <property type="match status" value="2"/>
</dbReference>